<dbReference type="PANTHER" id="PTHR33153">
    <property type="entry name" value="MYND-TYPE DOMAIN-CONTAINING PROTEIN"/>
    <property type="match status" value="1"/>
</dbReference>
<dbReference type="Pfam" id="PF25273">
    <property type="entry name" value="DUF7869"/>
    <property type="match status" value="1"/>
</dbReference>
<comment type="caution">
    <text evidence="2">The sequence shown here is derived from an EMBL/GenBank/DDBJ whole genome shotgun (WGS) entry which is preliminary data.</text>
</comment>
<dbReference type="Proteomes" id="UP001159405">
    <property type="component" value="Unassembled WGS sequence"/>
</dbReference>
<evidence type="ECO:0000313" key="3">
    <source>
        <dbReference type="Proteomes" id="UP001159405"/>
    </source>
</evidence>
<evidence type="ECO:0000313" key="2">
    <source>
        <dbReference type="EMBL" id="CAH3187696.1"/>
    </source>
</evidence>
<dbReference type="EMBL" id="CALNXK010000562">
    <property type="protein sequence ID" value="CAH3187696.1"/>
    <property type="molecule type" value="Genomic_DNA"/>
</dbReference>
<feature type="domain" description="DUF7869" evidence="1">
    <location>
        <begin position="152"/>
        <end position="347"/>
    </location>
</feature>
<gene>
    <name evidence="2" type="ORF">PLOB_00038161</name>
</gene>
<feature type="non-terminal residue" evidence="2">
    <location>
        <position position="1"/>
    </location>
</feature>
<dbReference type="PANTHER" id="PTHR33153:SF3">
    <property type="entry name" value="TRAFFICKING PROTEIN PARTICLE COMPLEX SUBUNIT 11 DOMAIN-CONTAINING PROTEIN"/>
    <property type="match status" value="1"/>
</dbReference>
<keyword evidence="3" id="KW-1185">Reference proteome</keyword>
<proteinExistence type="predicted"/>
<protein>
    <recommendedName>
        <fullName evidence="1">DUF7869 domain-containing protein</fullName>
    </recommendedName>
</protein>
<evidence type="ECO:0000259" key="1">
    <source>
        <dbReference type="Pfam" id="PF25273"/>
    </source>
</evidence>
<accession>A0ABN8S7H6</accession>
<sequence>SLETLEADAWLHNYLETFSEPMPHADIFHLHVKSKKEVFDEKPERLSISDSTLYKLWDSRVKIPTKNHIFAKCPQCQGLRKKCFDCGKNAAAISALKDERKKHKNLYMAEKQNYYNRQVVSVHQPDDLLSVIYDGMHKEKTKLPRYSKNAAKDLESIQRIPCSLLGLICHRQGSNDQIKQGTGFLNLGCYSENANYILSALVHLLANPSSTPGPFSRNLSLQFDNASNNKCSLAVSFFGYLISEDIFHNVYGNTLIVHHTHEDIDRMFENANKHFRKEDVVTPCELSDLMKTVPYVTDVDLIPCVWDLEKFLQPFVRTVHDFANVHHFWVHKNAEGNVVLHHKRYAKDQWNPRSDDHSSFISEEDRHGVLLFKAKPQGIPSLVEPVMPINGEDMDVLKSNINKMFEHPLLQDSKLDKRKQWWSEFLAGESIKPQKTIWPLDALKKRRMAQNQLDNYQEGEAVQGLEYCEEEIPTVYSGQYLNPLARQTMVQDQLALRNGQWPIKKIVKERVNPRTHRQEFLVDWKPSWVDAHEVQTTTIEEWQHRKRKSN</sequence>
<name>A0ABN8S7H6_9CNID</name>
<reference evidence="2 3" key="1">
    <citation type="submission" date="2022-05" db="EMBL/GenBank/DDBJ databases">
        <authorList>
            <consortium name="Genoscope - CEA"/>
            <person name="William W."/>
        </authorList>
    </citation>
    <scope>NUCLEOTIDE SEQUENCE [LARGE SCALE GENOMIC DNA]</scope>
</reference>
<dbReference type="InterPro" id="IPR057191">
    <property type="entry name" value="DUF7869"/>
</dbReference>
<organism evidence="2 3">
    <name type="scientific">Porites lobata</name>
    <dbReference type="NCBI Taxonomy" id="104759"/>
    <lineage>
        <taxon>Eukaryota</taxon>
        <taxon>Metazoa</taxon>
        <taxon>Cnidaria</taxon>
        <taxon>Anthozoa</taxon>
        <taxon>Hexacorallia</taxon>
        <taxon>Scleractinia</taxon>
        <taxon>Fungiina</taxon>
        <taxon>Poritidae</taxon>
        <taxon>Porites</taxon>
    </lineage>
</organism>